<proteinExistence type="predicted"/>
<feature type="compositionally biased region" description="Low complexity" evidence="1">
    <location>
        <begin position="112"/>
        <end position="138"/>
    </location>
</feature>
<sequence>MPTETLRAQEVTIQGYKFLITVSRKNKADSSLQITVTGDYPDAMYHIVLQDQTIQILRQARTFHTDQALYTYLVTSIQMKGIPKKRKYGYDFSSVSFYLNKVKFEHGRPDTAASPPLSRSSSMSVAPQHQPAPSTSSFAPAPYTVSAAVSSAMPTSPLHTRTVLSASDLYPAPAAMGMGSPSPSDRLSRVEAALSAAMDRIQRLEAEGATATMQTLGGEVDVLKSMMLSGKRDDILKVQLTQSLHDRMGKLEGEVTRGLQQLNARVESLEKLVKARRSDMGKYM</sequence>
<organism evidence="2 3">
    <name type="scientific">Carpediemonas membranifera</name>
    <dbReference type="NCBI Taxonomy" id="201153"/>
    <lineage>
        <taxon>Eukaryota</taxon>
        <taxon>Metamonada</taxon>
        <taxon>Carpediemonas-like organisms</taxon>
        <taxon>Carpediemonas</taxon>
    </lineage>
</organism>
<reference evidence="2" key="1">
    <citation type="submission" date="2021-05" db="EMBL/GenBank/DDBJ databases">
        <title>A free-living protist that lacks canonical eukaryotic 1 DNA replication and segregation systems.</title>
        <authorList>
            <person name="Salas-Leiva D.E."/>
            <person name="Tromer E.C."/>
            <person name="Curtis B.A."/>
            <person name="Jerlstrom-Hultqvist J."/>
            <person name="Kolisko M."/>
            <person name="Yi Z."/>
            <person name="Salas-Leiva J.S."/>
            <person name="Gallot-Lavallee L."/>
            <person name="Kops G.J.P.L."/>
            <person name="Archibald J.M."/>
            <person name="Simpson A.G.B."/>
            <person name="Roger A.J."/>
        </authorList>
    </citation>
    <scope>NUCLEOTIDE SEQUENCE</scope>
    <source>
        <strain evidence="2">BICM</strain>
    </source>
</reference>
<dbReference type="Proteomes" id="UP000717585">
    <property type="component" value="Unassembled WGS sequence"/>
</dbReference>
<feature type="region of interest" description="Disordered" evidence="1">
    <location>
        <begin position="108"/>
        <end position="138"/>
    </location>
</feature>
<gene>
    <name evidence="2" type="ORF">J8273_3649</name>
</gene>
<keyword evidence="3" id="KW-1185">Reference proteome</keyword>
<evidence type="ECO:0000313" key="3">
    <source>
        <dbReference type="Proteomes" id="UP000717585"/>
    </source>
</evidence>
<dbReference type="AlphaFoldDB" id="A0A8J6BCN8"/>
<evidence type="ECO:0000256" key="1">
    <source>
        <dbReference type="SAM" id="MobiDB-lite"/>
    </source>
</evidence>
<protein>
    <submittedName>
        <fullName evidence="2">UV excision repair protein RAD23</fullName>
    </submittedName>
</protein>
<evidence type="ECO:0000313" key="2">
    <source>
        <dbReference type="EMBL" id="KAG9394677.1"/>
    </source>
</evidence>
<accession>A0A8J6BCN8</accession>
<comment type="caution">
    <text evidence="2">The sequence shown here is derived from an EMBL/GenBank/DDBJ whole genome shotgun (WGS) entry which is preliminary data.</text>
</comment>
<name>A0A8J6BCN8_9EUKA</name>
<dbReference type="EMBL" id="JAHDYR010000013">
    <property type="protein sequence ID" value="KAG9394677.1"/>
    <property type="molecule type" value="Genomic_DNA"/>
</dbReference>